<dbReference type="InterPro" id="IPR004839">
    <property type="entry name" value="Aminotransferase_I/II_large"/>
</dbReference>
<feature type="domain" description="Aminotransferase class I/classII large" evidence="6">
    <location>
        <begin position="27"/>
        <end position="404"/>
    </location>
</feature>
<dbReference type="AlphaFoldDB" id="A0A6G0WWN8"/>
<keyword evidence="5" id="KW-0663">Pyridoxal phosphate</keyword>
<dbReference type="Gene3D" id="3.40.640.10">
    <property type="entry name" value="Type I PLP-dependent aspartate aminotransferase-like (Major domain)"/>
    <property type="match status" value="1"/>
</dbReference>
<dbReference type="Pfam" id="PF00155">
    <property type="entry name" value="Aminotran_1_2"/>
    <property type="match status" value="1"/>
</dbReference>
<keyword evidence="3" id="KW-0032">Aminotransferase</keyword>
<comment type="similarity">
    <text evidence="2">Belongs to the class-I pyridoxal-phosphate-dependent aminotransferase family.</text>
</comment>
<sequence>MANRLRGFDKPTVWHEFTPLALQHQSVNLGQGFPDWQCDAFVKEAAKAAIDADFNQYARPGGHLRLKQQLAKLYNRSLARGVDDNVPPIQPETDIAVGVGATEVLYSAMMGLVNPGDEVILIEPAFDIYAAQVQMAGGVCKYVPLQFNAALRQFELDIDALECAFTPKTRVLLLNSPHNPTGTIFPRSDLERIAAIVQRFPNVVVLADDVYENIAFVPLTRFASLPGMWERTITVGSVGKTFSVTGWKVGWAIGPANLIKSLNLANNWVMFSVAAPLQEAVATMLERAELPFESFPSYYAYLRDRYEKKRDFLAKGLTALGIPIVVAQGGTFLFADVSNVAIPPQYFENQTSRDYAFCRWLTIEKQVTAIPTSAFYSDANKADGHQFVRFAYCKSDDALTTAIARMQSIELLE</sequence>
<dbReference type="GO" id="GO:0005737">
    <property type="term" value="C:cytoplasm"/>
    <property type="evidence" value="ECO:0007669"/>
    <property type="project" value="TreeGrafter"/>
</dbReference>
<evidence type="ECO:0000313" key="7">
    <source>
        <dbReference type="EMBL" id="KAF0731943.1"/>
    </source>
</evidence>
<dbReference type="GO" id="GO:0030170">
    <property type="term" value="F:pyridoxal phosphate binding"/>
    <property type="evidence" value="ECO:0007669"/>
    <property type="project" value="InterPro"/>
</dbReference>
<keyword evidence="4" id="KW-0808">Transferase</keyword>
<dbReference type="InterPro" id="IPR015421">
    <property type="entry name" value="PyrdxlP-dep_Trfase_major"/>
</dbReference>
<dbReference type="CDD" id="cd00609">
    <property type="entry name" value="AAT_like"/>
    <property type="match status" value="1"/>
</dbReference>
<accession>A0A6G0WWN8</accession>
<evidence type="ECO:0000313" key="8">
    <source>
        <dbReference type="Proteomes" id="UP000481153"/>
    </source>
</evidence>
<dbReference type="PANTHER" id="PTHR43807:SF20">
    <property type="entry name" value="FI04487P"/>
    <property type="match status" value="1"/>
</dbReference>
<dbReference type="InterPro" id="IPR015424">
    <property type="entry name" value="PyrdxlP-dep_Trfase"/>
</dbReference>
<organism evidence="7 8">
    <name type="scientific">Aphanomyces euteiches</name>
    <dbReference type="NCBI Taxonomy" id="100861"/>
    <lineage>
        <taxon>Eukaryota</taxon>
        <taxon>Sar</taxon>
        <taxon>Stramenopiles</taxon>
        <taxon>Oomycota</taxon>
        <taxon>Saprolegniomycetes</taxon>
        <taxon>Saprolegniales</taxon>
        <taxon>Verrucalvaceae</taxon>
        <taxon>Aphanomyces</taxon>
    </lineage>
</organism>
<dbReference type="SUPFAM" id="SSF53383">
    <property type="entry name" value="PLP-dependent transferases"/>
    <property type="match status" value="1"/>
</dbReference>
<dbReference type="VEuPathDB" id="FungiDB:AeMF1_002455"/>
<dbReference type="PANTHER" id="PTHR43807">
    <property type="entry name" value="FI04487P"/>
    <property type="match status" value="1"/>
</dbReference>
<dbReference type="GO" id="GO:0016212">
    <property type="term" value="F:kynurenine-oxoglutarate transaminase activity"/>
    <property type="evidence" value="ECO:0007669"/>
    <property type="project" value="TreeGrafter"/>
</dbReference>
<keyword evidence="8" id="KW-1185">Reference proteome</keyword>
<dbReference type="Proteomes" id="UP000481153">
    <property type="component" value="Unassembled WGS sequence"/>
</dbReference>
<dbReference type="InterPro" id="IPR015422">
    <property type="entry name" value="PyrdxlP-dep_Trfase_small"/>
</dbReference>
<gene>
    <name evidence="7" type="ORF">Ae201684_010895</name>
</gene>
<evidence type="ECO:0000259" key="6">
    <source>
        <dbReference type="Pfam" id="PF00155"/>
    </source>
</evidence>
<proteinExistence type="inferred from homology"/>
<comment type="cofactor">
    <cofactor evidence="1">
        <name>pyridoxal 5'-phosphate</name>
        <dbReference type="ChEBI" id="CHEBI:597326"/>
    </cofactor>
</comment>
<evidence type="ECO:0000256" key="2">
    <source>
        <dbReference type="ARBA" id="ARBA00007441"/>
    </source>
</evidence>
<reference evidence="7 8" key="1">
    <citation type="submission" date="2019-07" db="EMBL/GenBank/DDBJ databases">
        <title>Genomics analysis of Aphanomyces spp. identifies a new class of oomycete effector associated with host adaptation.</title>
        <authorList>
            <person name="Gaulin E."/>
        </authorList>
    </citation>
    <scope>NUCLEOTIDE SEQUENCE [LARGE SCALE GENOMIC DNA]</scope>
    <source>
        <strain evidence="7 8">ATCC 201684</strain>
    </source>
</reference>
<comment type="caution">
    <text evidence="7">The sequence shown here is derived from an EMBL/GenBank/DDBJ whole genome shotgun (WGS) entry which is preliminary data.</text>
</comment>
<evidence type="ECO:0000256" key="4">
    <source>
        <dbReference type="ARBA" id="ARBA00022679"/>
    </source>
</evidence>
<evidence type="ECO:0000256" key="5">
    <source>
        <dbReference type="ARBA" id="ARBA00022898"/>
    </source>
</evidence>
<protein>
    <recommendedName>
        <fullName evidence="6">Aminotransferase class I/classII large domain-containing protein</fullName>
    </recommendedName>
</protein>
<name>A0A6G0WWN8_9STRA</name>
<evidence type="ECO:0000256" key="3">
    <source>
        <dbReference type="ARBA" id="ARBA00022576"/>
    </source>
</evidence>
<dbReference type="EMBL" id="VJMJ01000138">
    <property type="protein sequence ID" value="KAF0731943.1"/>
    <property type="molecule type" value="Genomic_DNA"/>
</dbReference>
<evidence type="ECO:0000256" key="1">
    <source>
        <dbReference type="ARBA" id="ARBA00001933"/>
    </source>
</evidence>
<dbReference type="Gene3D" id="3.90.1150.10">
    <property type="entry name" value="Aspartate Aminotransferase, domain 1"/>
    <property type="match status" value="1"/>
</dbReference>
<dbReference type="InterPro" id="IPR051326">
    <property type="entry name" value="Kynurenine-oxoglutarate_AT"/>
</dbReference>
<dbReference type="FunFam" id="3.40.640.10:FF:000024">
    <property type="entry name" value="Kynurenine--oxoglutarate transaminase 3"/>
    <property type="match status" value="1"/>
</dbReference>